<reference evidence="5" key="1">
    <citation type="journal article" date="2020" name="bioRxiv">
        <title>A rank-normalized archaeal taxonomy based on genome phylogeny resolves widespread incomplete and uneven classifications.</title>
        <authorList>
            <person name="Rinke C."/>
            <person name="Chuvochina M."/>
            <person name="Mussig A.J."/>
            <person name="Chaumeil P.-A."/>
            <person name="Waite D.W."/>
            <person name="Whitman W.B."/>
            <person name="Parks D.H."/>
            <person name="Hugenholtz P."/>
        </authorList>
    </citation>
    <scope>NUCLEOTIDE SEQUENCE [LARGE SCALE GENOMIC DNA]</scope>
</reference>
<dbReference type="InterPro" id="IPR011041">
    <property type="entry name" value="Quinoprot_gluc/sorb_DH_b-prop"/>
</dbReference>
<organism evidence="4 5">
    <name type="scientific">Candidatus Iainarchaeum sp</name>
    <dbReference type="NCBI Taxonomy" id="3101447"/>
    <lineage>
        <taxon>Archaea</taxon>
        <taxon>Candidatus Iainarchaeota</taxon>
        <taxon>Candidatus Iainarchaeia</taxon>
        <taxon>Candidatus Iainarchaeales</taxon>
        <taxon>Candidatus Iainarchaeaceae</taxon>
        <taxon>Candidatus Iainarchaeum</taxon>
    </lineage>
</organism>
<dbReference type="Pfam" id="PF23951">
    <property type="entry name" value="DUF7282"/>
    <property type="match status" value="2"/>
</dbReference>
<dbReference type="InterPro" id="IPR055706">
    <property type="entry name" value="Slg1/2_DUF7282"/>
</dbReference>
<feature type="compositionally biased region" description="Low complexity" evidence="1">
    <location>
        <begin position="687"/>
        <end position="700"/>
    </location>
</feature>
<feature type="domain" description="DUF7282" evidence="3">
    <location>
        <begin position="146"/>
        <end position="254"/>
    </location>
</feature>
<dbReference type="SUPFAM" id="SSF50952">
    <property type="entry name" value="Soluble quinoprotein glucose dehydrogenase"/>
    <property type="match status" value="1"/>
</dbReference>
<evidence type="ECO:0000313" key="5">
    <source>
        <dbReference type="Proteomes" id="UP000565078"/>
    </source>
</evidence>
<dbReference type="PANTHER" id="PTHR19328:SF75">
    <property type="entry name" value="ALDOSE SUGAR DEHYDROGENASE YLII"/>
    <property type="match status" value="1"/>
</dbReference>
<feature type="domain" description="Glucose/Sorbosone dehydrogenase" evidence="2">
    <location>
        <begin position="278"/>
        <end position="532"/>
    </location>
</feature>
<comment type="caution">
    <text evidence="4">The sequence shown here is derived from an EMBL/GenBank/DDBJ whole genome shotgun (WGS) entry which is preliminary data.</text>
</comment>
<dbReference type="Pfam" id="PF07995">
    <property type="entry name" value="GSDH"/>
    <property type="match status" value="1"/>
</dbReference>
<proteinExistence type="predicted"/>
<evidence type="ECO:0000256" key="1">
    <source>
        <dbReference type="SAM" id="MobiDB-lite"/>
    </source>
</evidence>
<dbReference type="AlphaFoldDB" id="A0A7J4IYC2"/>
<feature type="region of interest" description="Disordered" evidence="1">
    <location>
        <begin position="686"/>
        <end position="706"/>
    </location>
</feature>
<feature type="domain" description="DUF7282" evidence="3">
    <location>
        <begin position="27"/>
        <end position="132"/>
    </location>
</feature>
<dbReference type="InterPro" id="IPR012938">
    <property type="entry name" value="Glc/Sorbosone_DH"/>
</dbReference>
<evidence type="ECO:0000259" key="3">
    <source>
        <dbReference type="Pfam" id="PF23951"/>
    </source>
</evidence>
<dbReference type="Proteomes" id="UP000565078">
    <property type="component" value="Unassembled WGS sequence"/>
</dbReference>
<evidence type="ECO:0000313" key="4">
    <source>
        <dbReference type="EMBL" id="HIH10398.1"/>
    </source>
</evidence>
<dbReference type="EMBL" id="DUGC01000113">
    <property type="protein sequence ID" value="HIH10398.1"/>
    <property type="molecule type" value="Genomic_DNA"/>
</dbReference>
<name>A0A7J4IYC2_9ARCH</name>
<protein>
    <submittedName>
        <fullName evidence="4">PQQ-dependent sugar dehydrogenase</fullName>
    </submittedName>
</protein>
<dbReference type="Gene3D" id="2.120.10.30">
    <property type="entry name" value="TolB, C-terminal domain"/>
    <property type="match status" value="1"/>
</dbReference>
<accession>A0A7J4IYC2</accession>
<dbReference type="PANTHER" id="PTHR19328">
    <property type="entry name" value="HEDGEHOG-INTERACTING PROTEIN"/>
    <property type="match status" value="1"/>
</dbReference>
<gene>
    <name evidence="4" type="ORF">HA254_07080</name>
</gene>
<evidence type="ECO:0000259" key="2">
    <source>
        <dbReference type="Pfam" id="PF07995"/>
    </source>
</evidence>
<dbReference type="InterPro" id="IPR011042">
    <property type="entry name" value="6-blade_b-propeller_TolB-like"/>
</dbReference>
<sequence>MPIFFVAISAVLVAGCVADNGDGDVSANIVASDQNLADSQITLNRVDSPQDAWIAVFSDSDGERGELLGYAPVNKGQNSNVRVNIDINQVQNISQSVIVQLFSRQGGVNTFDVNVSQPITVNNSVVVKTIVITRQNGGGNGDGQNASIDVADQNVLDDTVTVSSVTSPQRGWIVIHRDENGQAGEILGFAQVQAGNNANVVVDINGTAEPGTQEQLTAMLHTDAGQQGTFEFPNGADAPVTEDGEIVQEEFTVTWQESGGLDNNRAIVNLRLIAQGFTSPVAMASPDDGTGRLFVADQTGLIYALTPNGNGSFESELLLDLSENLVPLQANYDERGLLGLALHPDFGQNGKFYAYYTAPLREGAPSGFDHTNRVSEFTLPDVNSNVADLNSERIILEIDNPQFNHNAGHIIFGPDNYLYVPTGDGGGSYDISAGHNPSIGNAQDKNSLLGKILRIDVDSQDANGLSYAIPSDNPFINGGGRPEIFALGFRNPFHLSFDSFTGRLYASDAGQSSWEEINLVEKGRNYGWNIKEGSYCTQFQQGQSPYGEVGGENSTSPCPGEEDQNLGLTDPVIQYQNAAREGGIGSAVIGGYVYRGQIQSLYNRYIFGDLSMSLQNPQGLLLISEPVTGTQELLEASELQIGNSNDGRLNMFVKAFGTDSQQEIYVLTSGVIGPGGTTGKVYKLTESTNNQNTSNSQQNTATDPNY</sequence>